<evidence type="ECO:0000256" key="1">
    <source>
        <dbReference type="ARBA" id="ARBA00004479"/>
    </source>
</evidence>
<feature type="domain" description="EGF-like" evidence="15">
    <location>
        <begin position="339"/>
        <end position="375"/>
    </location>
</feature>
<dbReference type="Pfam" id="PF07645">
    <property type="entry name" value="EGF_CA"/>
    <property type="match status" value="2"/>
</dbReference>
<gene>
    <name evidence="17" type="ORF">GDO78_009962</name>
</gene>
<dbReference type="Gene3D" id="2.10.25.10">
    <property type="entry name" value="Laminin"/>
    <property type="match status" value="5"/>
</dbReference>
<dbReference type="InterPro" id="IPR009030">
    <property type="entry name" value="Growth_fac_rcpt_cys_sf"/>
</dbReference>
<evidence type="ECO:0000256" key="3">
    <source>
        <dbReference type="ARBA" id="ARBA00022553"/>
    </source>
</evidence>
<dbReference type="Pfam" id="PF14670">
    <property type="entry name" value="FXa_inhibition"/>
    <property type="match status" value="1"/>
</dbReference>
<dbReference type="InterPro" id="IPR049883">
    <property type="entry name" value="NOTCH1_EGF-like"/>
</dbReference>
<comment type="caution">
    <text evidence="12">Lacks conserved residue(s) required for the propagation of feature annotation.</text>
</comment>
<dbReference type="InterPro" id="IPR018097">
    <property type="entry name" value="EGF_Ca-bd_CS"/>
</dbReference>
<dbReference type="GO" id="GO:0030246">
    <property type="term" value="F:carbohydrate binding"/>
    <property type="evidence" value="ECO:0007669"/>
    <property type="project" value="UniProtKB-KW"/>
</dbReference>
<evidence type="ECO:0000256" key="6">
    <source>
        <dbReference type="ARBA" id="ARBA00022734"/>
    </source>
</evidence>
<dbReference type="PROSITE" id="PS50041">
    <property type="entry name" value="C_TYPE_LECTIN_2"/>
    <property type="match status" value="1"/>
</dbReference>
<proteinExistence type="predicted"/>
<feature type="domain" description="EGF-like" evidence="15">
    <location>
        <begin position="415"/>
        <end position="449"/>
    </location>
</feature>
<keyword evidence="10" id="KW-1015">Disulfide bond</keyword>
<dbReference type="PANTHER" id="PTHR14789:SF8">
    <property type="entry name" value="C-TYPE LECTIN DOMAIN FAMILY 14 MEMBER A PRECURSOR-RELATED"/>
    <property type="match status" value="1"/>
</dbReference>
<feature type="domain" description="EGF-like" evidence="15">
    <location>
        <begin position="300"/>
        <end position="338"/>
    </location>
</feature>
<dbReference type="PROSITE" id="PS01186">
    <property type="entry name" value="EGF_2"/>
    <property type="match status" value="2"/>
</dbReference>
<name>A0A8J6FA54_ELECQ</name>
<dbReference type="Gene3D" id="3.10.100.10">
    <property type="entry name" value="Mannose-Binding Protein A, subunit A"/>
    <property type="match status" value="1"/>
</dbReference>
<feature type="transmembrane region" description="Helical" evidence="13">
    <location>
        <begin position="537"/>
        <end position="561"/>
    </location>
</feature>
<dbReference type="InterPro" id="IPR000742">
    <property type="entry name" value="EGF"/>
</dbReference>
<evidence type="ECO:0000256" key="9">
    <source>
        <dbReference type="ARBA" id="ARBA00023136"/>
    </source>
</evidence>
<comment type="caution">
    <text evidence="17">The sequence shown here is derived from an EMBL/GenBank/DDBJ whole genome shotgun (WGS) entry which is preliminary data.</text>
</comment>
<dbReference type="InterPro" id="IPR051505">
    <property type="entry name" value="C-type_lectin_domain"/>
</dbReference>
<evidence type="ECO:0000256" key="10">
    <source>
        <dbReference type="ARBA" id="ARBA00023157"/>
    </source>
</evidence>
<keyword evidence="6" id="KW-0430">Lectin</keyword>
<keyword evidence="5 14" id="KW-0732">Signal</keyword>
<dbReference type="SUPFAM" id="SSF57184">
    <property type="entry name" value="Growth factor receptor domain"/>
    <property type="match status" value="2"/>
</dbReference>
<dbReference type="SMART" id="SM00181">
    <property type="entry name" value="EGF"/>
    <property type="match status" value="5"/>
</dbReference>
<dbReference type="SUPFAM" id="SSF56436">
    <property type="entry name" value="C-type lectin-like"/>
    <property type="match status" value="1"/>
</dbReference>
<evidence type="ECO:0000256" key="13">
    <source>
        <dbReference type="SAM" id="Phobius"/>
    </source>
</evidence>
<evidence type="ECO:0000259" key="15">
    <source>
        <dbReference type="PROSITE" id="PS50026"/>
    </source>
</evidence>
<keyword evidence="2 12" id="KW-0245">EGF-like domain</keyword>
<comment type="subcellular location">
    <subcellularLocation>
        <location evidence="1">Membrane</location>
        <topology evidence="1">Single-pass type I membrane protein</topology>
    </subcellularLocation>
</comment>
<evidence type="ECO:0000256" key="8">
    <source>
        <dbReference type="ARBA" id="ARBA00022989"/>
    </source>
</evidence>
<sequence>MAHSNTRVLAFLVSSLFTYVVPETEQNEAICSNDACYTVHLSLETFSEASKKCINKGGNLLTIQNEEEAARVYSLLWKFTNTTQFVRPLKLWIGLQLKLKSCVDRNQALRGFSWITDTQDSKEGPFSNWLTEPKRTCIKEKCVTMKMQMDSPDNYKWSDESCSAHVDGYICKFNFQGMCQRVVLAGPGYVEYDTPFSFKSSSLDLIPHGSSASVSCGHNGEHTGPLLLCLKSDETNVYQWGNSRLDKKSNGPFCASEELGCKYNNGGCEHECEEYPQSKSISCRCKDDYVLAADLVSCVYPDHCQSNPCQQKCINHQYGFKCSCANGFELAENKVNCIDVNECLDGPCNQTCINTLGSFYCKCNTGFQQQGRHCIDIDECINSNCSQICLNTRGSYRCSCNTGYIISNDDTTCLDLDECAHSPCAHYCHNTDGSYVCSCPKGMLLSSDHIACIPTQQNSNPLSSGDINEGLELEEATSTITNQPTSDSTDPIMDVQYHKETGPIMQSTPMPQETDTFSGNNSVNQVTSGYEGSQNTVLLVSILCACAVLLLMVIIGGVLCYTKRNAKKEETEKQTNAADNYCWVPDQKGDKALDNDYR</sequence>
<evidence type="ECO:0000256" key="2">
    <source>
        <dbReference type="ARBA" id="ARBA00022536"/>
    </source>
</evidence>
<dbReference type="InterPro" id="IPR000152">
    <property type="entry name" value="EGF-type_Asp/Asn_hydroxyl_site"/>
</dbReference>
<protein>
    <recommendedName>
        <fullName evidence="19">Complement component C1q receptor</fullName>
    </recommendedName>
</protein>
<dbReference type="Proteomes" id="UP000770717">
    <property type="component" value="Unassembled WGS sequence"/>
</dbReference>
<evidence type="ECO:0000256" key="7">
    <source>
        <dbReference type="ARBA" id="ARBA00022737"/>
    </source>
</evidence>
<organism evidence="17 18">
    <name type="scientific">Eleutherodactylus coqui</name>
    <name type="common">Puerto Rican coqui</name>
    <dbReference type="NCBI Taxonomy" id="57060"/>
    <lineage>
        <taxon>Eukaryota</taxon>
        <taxon>Metazoa</taxon>
        <taxon>Chordata</taxon>
        <taxon>Craniata</taxon>
        <taxon>Vertebrata</taxon>
        <taxon>Euteleostomi</taxon>
        <taxon>Amphibia</taxon>
        <taxon>Batrachia</taxon>
        <taxon>Anura</taxon>
        <taxon>Neobatrachia</taxon>
        <taxon>Hyloidea</taxon>
        <taxon>Eleutherodactylidae</taxon>
        <taxon>Eleutherodactylinae</taxon>
        <taxon>Eleutherodactylus</taxon>
        <taxon>Eleutherodactylus</taxon>
    </lineage>
</organism>
<evidence type="ECO:0008006" key="19">
    <source>
        <dbReference type="Google" id="ProtNLM"/>
    </source>
</evidence>
<evidence type="ECO:0000256" key="14">
    <source>
        <dbReference type="SAM" id="SignalP"/>
    </source>
</evidence>
<evidence type="ECO:0000259" key="16">
    <source>
        <dbReference type="PROSITE" id="PS50041"/>
    </source>
</evidence>
<feature type="domain" description="C-type lectin" evidence="16">
    <location>
        <begin position="32"/>
        <end position="163"/>
    </location>
</feature>
<reference evidence="17" key="1">
    <citation type="thesis" date="2020" institute="ProQuest LLC" country="789 East Eisenhower Parkway, Ann Arbor, MI, USA">
        <title>Comparative Genomics and Chromosome Evolution.</title>
        <authorList>
            <person name="Mudd A.B."/>
        </authorList>
    </citation>
    <scope>NUCLEOTIDE SEQUENCE</scope>
    <source>
        <strain evidence="17">HN-11 Male</strain>
        <tissue evidence="17">Kidney and liver</tissue>
    </source>
</reference>
<dbReference type="SMART" id="SM00034">
    <property type="entry name" value="CLECT"/>
    <property type="match status" value="1"/>
</dbReference>
<dbReference type="InterPro" id="IPR026823">
    <property type="entry name" value="cEGF"/>
</dbReference>
<keyword evidence="9 13" id="KW-0472">Membrane</keyword>
<evidence type="ECO:0000256" key="12">
    <source>
        <dbReference type="PROSITE-ProRule" id="PRU00076"/>
    </source>
</evidence>
<keyword evidence="18" id="KW-1185">Reference proteome</keyword>
<dbReference type="InterPro" id="IPR016187">
    <property type="entry name" value="CTDL_fold"/>
</dbReference>
<evidence type="ECO:0000256" key="4">
    <source>
        <dbReference type="ARBA" id="ARBA00022692"/>
    </source>
</evidence>
<feature type="chain" id="PRO_5035322500" description="Complement component C1q receptor" evidence="14">
    <location>
        <begin position="23"/>
        <end position="598"/>
    </location>
</feature>
<dbReference type="InterPro" id="IPR001881">
    <property type="entry name" value="EGF-like_Ca-bd_dom"/>
</dbReference>
<accession>A0A8J6FA54</accession>
<dbReference type="GO" id="GO:0016020">
    <property type="term" value="C:membrane"/>
    <property type="evidence" value="ECO:0007669"/>
    <property type="project" value="UniProtKB-SubCell"/>
</dbReference>
<dbReference type="InterPro" id="IPR001304">
    <property type="entry name" value="C-type_lectin-like"/>
</dbReference>
<dbReference type="PROSITE" id="PS01187">
    <property type="entry name" value="EGF_CA"/>
    <property type="match status" value="2"/>
</dbReference>
<dbReference type="CDD" id="cd00054">
    <property type="entry name" value="EGF_CA"/>
    <property type="match status" value="2"/>
</dbReference>
<keyword evidence="11" id="KW-0325">Glycoprotein</keyword>
<evidence type="ECO:0000256" key="5">
    <source>
        <dbReference type="ARBA" id="ARBA00022729"/>
    </source>
</evidence>
<feature type="signal peptide" evidence="14">
    <location>
        <begin position="1"/>
        <end position="22"/>
    </location>
</feature>
<keyword evidence="7" id="KW-0677">Repeat</keyword>
<dbReference type="Pfam" id="PF12662">
    <property type="entry name" value="cEGF"/>
    <property type="match status" value="1"/>
</dbReference>
<keyword evidence="8 13" id="KW-1133">Transmembrane helix</keyword>
<dbReference type="OrthoDB" id="10045365at2759"/>
<evidence type="ECO:0000313" key="18">
    <source>
        <dbReference type="Proteomes" id="UP000770717"/>
    </source>
</evidence>
<dbReference type="SMART" id="SM00179">
    <property type="entry name" value="EGF_CA"/>
    <property type="match status" value="4"/>
</dbReference>
<dbReference type="GO" id="GO:0005509">
    <property type="term" value="F:calcium ion binding"/>
    <property type="evidence" value="ECO:0007669"/>
    <property type="project" value="InterPro"/>
</dbReference>
<evidence type="ECO:0000256" key="11">
    <source>
        <dbReference type="ARBA" id="ARBA00023180"/>
    </source>
</evidence>
<dbReference type="AlphaFoldDB" id="A0A8J6FA54"/>
<dbReference type="PROSITE" id="PS50026">
    <property type="entry name" value="EGF_3"/>
    <property type="match status" value="3"/>
</dbReference>
<dbReference type="InterPro" id="IPR016186">
    <property type="entry name" value="C-type_lectin-like/link_sf"/>
</dbReference>
<dbReference type="EMBL" id="WNTK01000005">
    <property type="protein sequence ID" value="KAG9484322.1"/>
    <property type="molecule type" value="Genomic_DNA"/>
</dbReference>
<dbReference type="PROSITE" id="PS00010">
    <property type="entry name" value="ASX_HYDROXYL"/>
    <property type="match status" value="4"/>
</dbReference>
<evidence type="ECO:0000313" key="17">
    <source>
        <dbReference type="EMBL" id="KAG9484322.1"/>
    </source>
</evidence>
<keyword evidence="4 13" id="KW-0812">Transmembrane</keyword>
<dbReference type="FunFam" id="2.10.25.10:FF:000005">
    <property type="entry name" value="Fibrillin 2"/>
    <property type="match status" value="1"/>
</dbReference>
<keyword evidence="3" id="KW-0597">Phosphoprotein</keyword>
<dbReference type="PANTHER" id="PTHR14789">
    <property type="entry name" value="CHONDROLECTIN VARIANT CHODLFDELTAE"/>
    <property type="match status" value="1"/>
</dbReference>